<feature type="non-terminal residue" evidence="1">
    <location>
        <position position="1"/>
    </location>
</feature>
<dbReference type="Proteomes" id="UP000294200">
    <property type="component" value="Unassembled WGS sequence"/>
</dbReference>
<organism evidence="1 2">
    <name type="scientific">Paraburkholderia steynii</name>
    <dbReference type="NCBI Taxonomy" id="1245441"/>
    <lineage>
        <taxon>Bacteria</taxon>
        <taxon>Pseudomonadati</taxon>
        <taxon>Pseudomonadota</taxon>
        <taxon>Betaproteobacteria</taxon>
        <taxon>Burkholderiales</taxon>
        <taxon>Burkholderiaceae</taxon>
        <taxon>Paraburkholderia</taxon>
    </lineage>
</organism>
<accession>A0A4R0X333</accession>
<evidence type="ECO:0000313" key="1">
    <source>
        <dbReference type="EMBL" id="TCG02775.1"/>
    </source>
</evidence>
<evidence type="ECO:0000313" key="2">
    <source>
        <dbReference type="Proteomes" id="UP000294200"/>
    </source>
</evidence>
<protein>
    <submittedName>
        <fullName evidence="1">DoxX family protein</fullName>
    </submittedName>
</protein>
<dbReference type="AlphaFoldDB" id="A0A4R0X333"/>
<reference evidence="1 2" key="1">
    <citation type="submission" date="2017-02" db="EMBL/GenBank/DDBJ databases">
        <title>Paraburkholderia sophoroidis sp. nov. and Paraburkholderia steynii sp. nov. rhizobial symbionts of the fynbos legume Hypocalyptus sophoroides.</title>
        <authorList>
            <person name="Steenkamp E.T."/>
            <person name="Beukes C.W."/>
            <person name="Van Zyl E."/>
            <person name="Avontuur J."/>
            <person name="Chan W.Y."/>
            <person name="Hassen A."/>
            <person name="Palmer M."/>
            <person name="Mthombeni L."/>
            <person name="Phalane F."/>
            <person name="Sereme K."/>
            <person name="Venter S.N."/>
        </authorList>
    </citation>
    <scope>NUCLEOTIDE SEQUENCE [LARGE SCALE GENOMIC DNA]</scope>
    <source>
        <strain evidence="1 2">HC1.1ba</strain>
    </source>
</reference>
<keyword evidence="2" id="KW-1185">Reference proteome</keyword>
<gene>
    <name evidence="1" type="ORF">BZM27_53325</name>
</gene>
<comment type="caution">
    <text evidence="1">The sequence shown here is derived from an EMBL/GenBank/DDBJ whole genome shotgun (WGS) entry which is preliminary data.</text>
</comment>
<dbReference type="EMBL" id="MWML01000758">
    <property type="protein sequence ID" value="TCG02775.1"/>
    <property type="molecule type" value="Genomic_DNA"/>
</dbReference>
<proteinExistence type="predicted"/>
<sequence>RCSSRNDFWNTTGHPHFLALNAFFEHMRVAALVMATRVADVNHSSGHASAQ</sequence>
<name>A0A4R0X333_9BURK</name>